<dbReference type="PANTHER" id="PTHR33067">
    <property type="entry name" value="RNA-DIRECTED DNA POLYMERASE-RELATED"/>
    <property type="match status" value="1"/>
</dbReference>
<reference evidence="2" key="2">
    <citation type="journal article" date="2024" name="Plant">
        <title>Genomic evolution and insights into agronomic trait innovations of Sesamum species.</title>
        <authorList>
            <person name="Miao H."/>
            <person name="Wang L."/>
            <person name="Qu L."/>
            <person name="Liu H."/>
            <person name="Sun Y."/>
            <person name="Le M."/>
            <person name="Wang Q."/>
            <person name="Wei S."/>
            <person name="Zheng Y."/>
            <person name="Lin W."/>
            <person name="Duan Y."/>
            <person name="Cao H."/>
            <person name="Xiong S."/>
            <person name="Wang X."/>
            <person name="Wei L."/>
            <person name="Li C."/>
            <person name="Ma Q."/>
            <person name="Ju M."/>
            <person name="Zhao R."/>
            <person name="Li G."/>
            <person name="Mu C."/>
            <person name="Tian Q."/>
            <person name="Mei H."/>
            <person name="Zhang T."/>
            <person name="Gao T."/>
            <person name="Zhang H."/>
        </authorList>
    </citation>
    <scope>NUCLEOTIDE SEQUENCE</scope>
    <source>
        <strain evidence="2">KEN1</strain>
    </source>
</reference>
<proteinExistence type="predicted"/>
<dbReference type="CDD" id="cd00303">
    <property type="entry name" value="retropepsin_like"/>
    <property type="match status" value="1"/>
</dbReference>
<protein>
    <submittedName>
        <fullName evidence="2">Uncharacterized protein</fullName>
    </submittedName>
</protein>
<evidence type="ECO:0000313" key="2">
    <source>
        <dbReference type="EMBL" id="KAL0449182.1"/>
    </source>
</evidence>
<gene>
    <name evidence="2" type="ORF">Slati_1474600</name>
</gene>
<dbReference type="PANTHER" id="PTHR33067:SF15">
    <property type="entry name" value="RNA-DIRECTED DNA POLYMERASE"/>
    <property type="match status" value="1"/>
</dbReference>
<dbReference type="EMBL" id="JACGWN010000005">
    <property type="protein sequence ID" value="KAL0449182.1"/>
    <property type="molecule type" value="Genomic_DNA"/>
</dbReference>
<feature type="region of interest" description="Disordered" evidence="1">
    <location>
        <begin position="32"/>
        <end position="51"/>
    </location>
</feature>
<dbReference type="AlphaFoldDB" id="A0AAW2X584"/>
<feature type="region of interest" description="Disordered" evidence="1">
    <location>
        <begin position="92"/>
        <end position="119"/>
    </location>
</feature>
<reference evidence="2" key="1">
    <citation type="submission" date="2020-06" db="EMBL/GenBank/DDBJ databases">
        <authorList>
            <person name="Li T."/>
            <person name="Hu X."/>
            <person name="Zhang T."/>
            <person name="Song X."/>
            <person name="Zhang H."/>
            <person name="Dai N."/>
            <person name="Sheng W."/>
            <person name="Hou X."/>
            <person name="Wei L."/>
        </authorList>
    </citation>
    <scope>NUCLEOTIDE SEQUENCE</scope>
    <source>
        <strain evidence="2">KEN1</strain>
        <tissue evidence="2">Leaf</tissue>
    </source>
</reference>
<dbReference type="Gene3D" id="2.40.70.10">
    <property type="entry name" value="Acid Proteases"/>
    <property type="match status" value="1"/>
</dbReference>
<evidence type="ECO:0000256" key="1">
    <source>
        <dbReference type="SAM" id="MobiDB-lite"/>
    </source>
</evidence>
<organism evidence="2">
    <name type="scientific">Sesamum latifolium</name>
    <dbReference type="NCBI Taxonomy" id="2727402"/>
    <lineage>
        <taxon>Eukaryota</taxon>
        <taxon>Viridiplantae</taxon>
        <taxon>Streptophyta</taxon>
        <taxon>Embryophyta</taxon>
        <taxon>Tracheophyta</taxon>
        <taxon>Spermatophyta</taxon>
        <taxon>Magnoliopsida</taxon>
        <taxon>eudicotyledons</taxon>
        <taxon>Gunneridae</taxon>
        <taxon>Pentapetalae</taxon>
        <taxon>asterids</taxon>
        <taxon>lamiids</taxon>
        <taxon>Lamiales</taxon>
        <taxon>Pedaliaceae</taxon>
        <taxon>Sesamum</taxon>
    </lineage>
</organism>
<feature type="region of interest" description="Disordered" evidence="1">
    <location>
        <begin position="1"/>
        <end position="21"/>
    </location>
</feature>
<accession>A0AAW2X584</accession>
<sequence length="400" mass="44819">MPMPSVDFLGNKGDMTLSPTYNPGWRDHLNLRNGNQSHNFQKPPETNPNPGMPLEDIVKTLALSTQQFQQETRASIQNLESQVSPIASSVSHLKSQVDEEHPKVFVPKPPFPERFAKSKKEDEEKEILETLRKVEVNIPLLNAIKQVPRYAKFLKELCANKTKLRGNKRVSMVQNVSSILQSKLPPKCKDSGTFSIPCQIENIGIENAMCDLGASINVMPLAIYESLNIGPLKETGVVLQLADRFIVYPEGVVEDVLVQVNKLILSTDFYVLDMMEDNSPNSTSILLGRPFLKTSKTKIDVDAGILSMEFDNEVVSFYIDGVTQNSNDMHFFLMDFIDPLVQGNATFDGGGAFKMTINKNLTSSPRTYKNKVFHEKISSRKKLSINRQVLLNSHHHGCIT</sequence>
<dbReference type="InterPro" id="IPR021109">
    <property type="entry name" value="Peptidase_aspartic_dom_sf"/>
</dbReference>
<name>A0AAW2X584_9LAMI</name>
<comment type="caution">
    <text evidence="2">The sequence shown here is derived from an EMBL/GenBank/DDBJ whole genome shotgun (WGS) entry which is preliminary data.</text>
</comment>